<evidence type="ECO:0000259" key="5">
    <source>
        <dbReference type="Pfam" id="PF13802"/>
    </source>
</evidence>
<dbReference type="InterPro" id="IPR013780">
    <property type="entry name" value="Glyco_hydro_b"/>
</dbReference>
<dbReference type="Pfam" id="PF21365">
    <property type="entry name" value="Glyco_hydro_31_3rd"/>
    <property type="match status" value="1"/>
</dbReference>
<keyword evidence="2" id="KW-0326">Glycosidase</keyword>
<evidence type="ECO:0000313" key="8">
    <source>
        <dbReference type="Proteomes" id="UP000828924"/>
    </source>
</evidence>
<sequence length="690" mass="76793">MSKAEEQSGTGRSMSFRERDGGLEWSGHHETLRVEAWGPDAVRVRATLGELRDDIPGALLDRPAGDKAEITVPDLRGLTVFSTGLGSPTDPVAPARLVNGRIAAELSVDGGLRFVNTEDGRELLAERRAHFWWPGTRVHTPTGNGYHRLEQNFAAYEGERLYGLGQHQHGLLDQKGTVIDLVQRNTEVSIPFVLSSRGYGLLWNNPAVGRVELGGTGTRWVADSARQIDYWITAGDAPADILRSYADATGHAPEFPDWGTGFWQCKLRYRTQEELLGVAREHKRRGLPMSVIVSDFFHWPHLGDWKFDTDEWPDPAAMVAELDELGIKLMVSVWPSVNRLSENHDEMERRGLLVANEFGTTAHAPFMDKGSRAKAMVSFYDPTNPEARAFVWSKAQRNYQSLGVNLWWLDACEPEMNPGHPANLRYHAGPGLEVANLYPRENARTFHEGMAASGNTDGMSFSRSAWAGSQRYGTAVWSGDIGTDFATLRSQITAGLNIGLSGIPWWTTDIGGFHGGDPDDPAYREVLVRWFQFGAFCPIFRLHGFRLPWLPLGGEMTGGPNEVWSYGDEAYAILSRYLMVRERIRPYVAEQMRVASQEGLPPMRPLFLEFPEDEASWTVTDQFLLGRDLLVAPVTEAGATRREVYVPAGARWTCAWTGEPYEGGGTYTLDAPLDRIPLLLRDGARLPIAE</sequence>
<dbReference type="SUPFAM" id="SSF51011">
    <property type="entry name" value="Glycosyl hydrolase domain"/>
    <property type="match status" value="1"/>
</dbReference>
<protein>
    <submittedName>
        <fullName evidence="7">Glycoside hydrolase family 31 protein</fullName>
    </submittedName>
</protein>
<dbReference type="SUPFAM" id="SSF74650">
    <property type="entry name" value="Galactose mutarotase-like"/>
    <property type="match status" value="1"/>
</dbReference>
<dbReference type="Proteomes" id="UP000828924">
    <property type="component" value="Chromosome"/>
</dbReference>
<feature type="domain" description="Glycoside hydrolase family 31 N-terminal" evidence="5">
    <location>
        <begin position="32"/>
        <end position="208"/>
    </location>
</feature>
<keyword evidence="2 7" id="KW-0378">Hydrolase</keyword>
<dbReference type="PANTHER" id="PTHR43863:SF2">
    <property type="entry name" value="MALTASE-GLUCOAMYLASE"/>
    <property type="match status" value="1"/>
</dbReference>
<evidence type="ECO:0000259" key="4">
    <source>
        <dbReference type="Pfam" id="PF01055"/>
    </source>
</evidence>
<dbReference type="InterPro" id="IPR011013">
    <property type="entry name" value="Gal_mutarotase_sf_dom"/>
</dbReference>
<dbReference type="CDD" id="cd14752">
    <property type="entry name" value="GH31_N"/>
    <property type="match status" value="1"/>
</dbReference>
<dbReference type="InterPro" id="IPR051816">
    <property type="entry name" value="Glycosyl_Hydrolase_31"/>
</dbReference>
<evidence type="ECO:0000259" key="6">
    <source>
        <dbReference type="Pfam" id="PF21365"/>
    </source>
</evidence>
<dbReference type="InterPro" id="IPR000322">
    <property type="entry name" value="Glyco_hydro_31_TIM"/>
</dbReference>
<dbReference type="InterPro" id="IPR025887">
    <property type="entry name" value="Glyco_hydro_31_N_dom"/>
</dbReference>
<organism evidence="7 8">
    <name type="scientific">Streptomyces formicae</name>
    <dbReference type="NCBI Taxonomy" id="1616117"/>
    <lineage>
        <taxon>Bacteria</taxon>
        <taxon>Bacillati</taxon>
        <taxon>Actinomycetota</taxon>
        <taxon>Actinomycetes</taxon>
        <taxon>Kitasatosporales</taxon>
        <taxon>Streptomycetaceae</taxon>
        <taxon>Streptomyces</taxon>
    </lineage>
</organism>
<dbReference type="Gene3D" id="2.60.40.1180">
    <property type="entry name" value="Golgi alpha-mannosidase II"/>
    <property type="match status" value="1"/>
</dbReference>
<accession>A0ABY3WLZ7</accession>
<dbReference type="EMBL" id="CP071872">
    <property type="protein sequence ID" value="UNM13637.1"/>
    <property type="molecule type" value="Genomic_DNA"/>
</dbReference>
<comment type="similarity">
    <text evidence="1 2">Belongs to the glycosyl hydrolase 31 family.</text>
</comment>
<evidence type="ECO:0000256" key="2">
    <source>
        <dbReference type="RuleBase" id="RU361185"/>
    </source>
</evidence>
<dbReference type="InterPro" id="IPR017853">
    <property type="entry name" value="GH"/>
</dbReference>
<dbReference type="Pfam" id="PF01055">
    <property type="entry name" value="Glyco_hydro_31_2nd"/>
    <property type="match status" value="1"/>
</dbReference>
<dbReference type="Gene3D" id="2.60.40.1760">
    <property type="entry name" value="glycosyl hydrolase (family 31)"/>
    <property type="match status" value="1"/>
</dbReference>
<reference evidence="7 8" key="1">
    <citation type="submission" date="2021-03" db="EMBL/GenBank/DDBJ databases">
        <title>Complete genome of Streptomyces formicae strain 1H-GS9 (DSM 100524).</title>
        <authorList>
            <person name="Atanasov K.E."/>
            <person name="Altabella T."/>
            <person name="Ferrer A."/>
        </authorList>
    </citation>
    <scope>NUCLEOTIDE SEQUENCE [LARGE SCALE GENOMIC DNA]</scope>
    <source>
        <strain evidence="7 8">1H-GS9</strain>
    </source>
</reference>
<dbReference type="Pfam" id="PF13802">
    <property type="entry name" value="Gal_mutarotas_2"/>
    <property type="match status" value="1"/>
</dbReference>
<dbReference type="InterPro" id="IPR048395">
    <property type="entry name" value="Glyco_hydro_31_C"/>
</dbReference>
<name>A0ABY3WLZ7_9ACTN</name>
<feature type="domain" description="Glycosyl hydrolase family 31 C-terminal" evidence="6">
    <location>
        <begin position="599"/>
        <end position="684"/>
    </location>
</feature>
<evidence type="ECO:0000313" key="7">
    <source>
        <dbReference type="EMBL" id="UNM13637.1"/>
    </source>
</evidence>
<dbReference type="PANTHER" id="PTHR43863">
    <property type="entry name" value="HYDROLASE, PUTATIVE (AFU_ORTHOLOGUE AFUA_1G03140)-RELATED"/>
    <property type="match status" value="1"/>
</dbReference>
<dbReference type="CDD" id="cd06591">
    <property type="entry name" value="GH31_xylosidase_XylS"/>
    <property type="match status" value="1"/>
</dbReference>
<dbReference type="Gene3D" id="3.20.20.80">
    <property type="entry name" value="Glycosidases"/>
    <property type="match status" value="1"/>
</dbReference>
<dbReference type="SUPFAM" id="SSF51445">
    <property type="entry name" value="(Trans)glycosidases"/>
    <property type="match status" value="1"/>
</dbReference>
<dbReference type="GO" id="GO:0016787">
    <property type="term" value="F:hydrolase activity"/>
    <property type="evidence" value="ECO:0007669"/>
    <property type="project" value="UniProtKB-KW"/>
</dbReference>
<gene>
    <name evidence="7" type="ORF">J4032_21145</name>
</gene>
<evidence type="ECO:0000256" key="1">
    <source>
        <dbReference type="ARBA" id="ARBA00007806"/>
    </source>
</evidence>
<proteinExistence type="inferred from homology"/>
<feature type="region of interest" description="Disordered" evidence="3">
    <location>
        <begin position="1"/>
        <end position="22"/>
    </location>
</feature>
<feature type="domain" description="Glycoside hydrolase family 31 TIM barrel" evidence="4">
    <location>
        <begin position="254"/>
        <end position="588"/>
    </location>
</feature>
<keyword evidence="8" id="KW-1185">Reference proteome</keyword>
<evidence type="ECO:0000256" key="3">
    <source>
        <dbReference type="SAM" id="MobiDB-lite"/>
    </source>
</evidence>